<name>A0AAU9IPW1_9CILI</name>
<dbReference type="EMBL" id="CAJZBQ010000011">
    <property type="protein sequence ID" value="CAG9314204.1"/>
    <property type="molecule type" value="Genomic_DNA"/>
</dbReference>
<sequence>MSYSELWNKFKEVRVHYRESKKTCDEFIIFLRDKSELDRSYARGLEKLALSTFFELGKGTLDPCLSSLKQRLIEYISLCKTLANQFHTDLALNLRQLLVHQDLLIKDKRDQGKKLVQEREKLIKIAQRAKEKYIKSCKESEACAQSKSRFEIAYKQEEELSKAYQVSIENANAFAAPFREAMDKILSTYQIHEEERMKLLKESLARMVEYEKTFFKCLEYTLDALALPIESFNPSVDLKKWVDDTYIESVIEEIVFEPFHHNMEFDRFLVELKSSHQGDIVKKIIDKCWKGEVIDFDQRCQFSQTIAEPEGKKAWIAFLNEKRNQGQFKIPTETFVIIGELLHDVLTSMLNSSAYNCASQCIILSQTFYYENEGQKNYLQNEVIDHAFWKQEDVWKTIITEAIDHEIKKCNEYCKDIMQNDEDSHERLGEVVVSQLSSYAHIMESFHVPEHEIQQILNTFVKNYNLPDDILITFMA</sequence>
<reference evidence="5" key="1">
    <citation type="submission" date="2021-09" db="EMBL/GenBank/DDBJ databases">
        <authorList>
            <consortium name="AG Swart"/>
            <person name="Singh M."/>
            <person name="Singh A."/>
            <person name="Seah K."/>
            <person name="Emmerich C."/>
        </authorList>
    </citation>
    <scope>NUCLEOTIDE SEQUENCE</scope>
    <source>
        <strain evidence="5">ATCC30299</strain>
    </source>
</reference>
<comment type="caution">
    <text evidence="5">The sequence shown here is derived from an EMBL/GenBank/DDBJ whole genome shotgun (WGS) entry which is preliminary data.</text>
</comment>
<dbReference type="GO" id="GO:0043226">
    <property type="term" value="C:organelle"/>
    <property type="evidence" value="ECO:0007669"/>
    <property type="project" value="UniProtKB-ARBA"/>
</dbReference>
<feature type="domain" description="FCH" evidence="4">
    <location>
        <begin position="10"/>
        <end position="70"/>
    </location>
</feature>
<dbReference type="PANTHER" id="PTHR23065">
    <property type="entry name" value="PROLINE-SERINE-THREONINE PHOSPHATASE INTERACTING PROTEIN 1"/>
    <property type="match status" value="1"/>
</dbReference>
<dbReference type="PANTHER" id="PTHR23065:SF7">
    <property type="entry name" value="NOSTRIN, ISOFORM H"/>
    <property type="match status" value="1"/>
</dbReference>
<accession>A0AAU9IPW1</accession>
<dbReference type="Proteomes" id="UP001162131">
    <property type="component" value="Unassembled WGS sequence"/>
</dbReference>
<dbReference type="SUPFAM" id="SSF103657">
    <property type="entry name" value="BAR/IMD domain-like"/>
    <property type="match status" value="1"/>
</dbReference>
<dbReference type="GO" id="GO:0005886">
    <property type="term" value="C:plasma membrane"/>
    <property type="evidence" value="ECO:0007669"/>
    <property type="project" value="TreeGrafter"/>
</dbReference>
<keyword evidence="2" id="KW-0963">Cytoplasm</keyword>
<proteinExistence type="predicted"/>
<dbReference type="Pfam" id="PF00611">
    <property type="entry name" value="FCH"/>
    <property type="match status" value="1"/>
</dbReference>
<evidence type="ECO:0000259" key="4">
    <source>
        <dbReference type="Pfam" id="PF00611"/>
    </source>
</evidence>
<keyword evidence="3" id="KW-0597">Phosphoprotein</keyword>
<keyword evidence="6" id="KW-1185">Reference proteome</keyword>
<evidence type="ECO:0000256" key="1">
    <source>
        <dbReference type="ARBA" id="ARBA00004496"/>
    </source>
</evidence>
<evidence type="ECO:0000313" key="6">
    <source>
        <dbReference type="Proteomes" id="UP001162131"/>
    </source>
</evidence>
<dbReference type="InterPro" id="IPR027267">
    <property type="entry name" value="AH/BAR_dom_sf"/>
</dbReference>
<evidence type="ECO:0000256" key="3">
    <source>
        <dbReference type="ARBA" id="ARBA00022553"/>
    </source>
</evidence>
<evidence type="ECO:0000313" key="5">
    <source>
        <dbReference type="EMBL" id="CAG9314204.1"/>
    </source>
</evidence>
<protein>
    <recommendedName>
        <fullName evidence="4">FCH domain-containing protein</fullName>
    </recommendedName>
</protein>
<dbReference type="GO" id="GO:0005737">
    <property type="term" value="C:cytoplasm"/>
    <property type="evidence" value="ECO:0007669"/>
    <property type="project" value="TreeGrafter"/>
</dbReference>
<dbReference type="Gene3D" id="1.20.1270.60">
    <property type="entry name" value="Arfaptin homology (AH) domain/BAR domain"/>
    <property type="match status" value="1"/>
</dbReference>
<organism evidence="5 6">
    <name type="scientific">Blepharisma stoltei</name>
    <dbReference type="NCBI Taxonomy" id="1481888"/>
    <lineage>
        <taxon>Eukaryota</taxon>
        <taxon>Sar</taxon>
        <taxon>Alveolata</taxon>
        <taxon>Ciliophora</taxon>
        <taxon>Postciliodesmatophora</taxon>
        <taxon>Heterotrichea</taxon>
        <taxon>Heterotrichida</taxon>
        <taxon>Blepharismidae</taxon>
        <taxon>Blepharisma</taxon>
    </lineage>
</organism>
<dbReference type="InterPro" id="IPR001060">
    <property type="entry name" value="FCH_dom"/>
</dbReference>
<dbReference type="AlphaFoldDB" id="A0AAU9IPW1"/>
<gene>
    <name evidence="5" type="ORF">BSTOLATCC_MIC10000</name>
</gene>
<evidence type="ECO:0000256" key="2">
    <source>
        <dbReference type="ARBA" id="ARBA00022490"/>
    </source>
</evidence>
<comment type="subcellular location">
    <subcellularLocation>
        <location evidence="1">Cytoplasm</location>
    </subcellularLocation>
</comment>